<dbReference type="RefSeq" id="WP_150630462.1">
    <property type="nucleotide sequence ID" value="NZ_CABVHI010000004.1"/>
</dbReference>
<reference evidence="1 2" key="1">
    <citation type="submission" date="2019-09" db="EMBL/GenBank/DDBJ databases">
        <authorList>
            <person name="Chandra G."/>
            <person name="Truman W A."/>
        </authorList>
    </citation>
    <scope>NUCLEOTIDE SEQUENCE [LARGE SCALE GENOMIC DNA]</scope>
    <source>
        <strain evidence="1">PS704</strain>
    </source>
</reference>
<accession>A0A5E7A2L2</accession>
<organism evidence="1 2">
    <name type="scientific">Pseudomonas fluorescens</name>
    <dbReference type="NCBI Taxonomy" id="294"/>
    <lineage>
        <taxon>Bacteria</taxon>
        <taxon>Pseudomonadati</taxon>
        <taxon>Pseudomonadota</taxon>
        <taxon>Gammaproteobacteria</taxon>
        <taxon>Pseudomonadales</taxon>
        <taxon>Pseudomonadaceae</taxon>
        <taxon>Pseudomonas</taxon>
    </lineage>
</organism>
<dbReference type="Proteomes" id="UP000326557">
    <property type="component" value="Unassembled WGS sequence"/>
</dbReference>
<proteinExistence type="predicted"/>
<dbReference type="OrthoDB" id="450143at2"/>
<evidence type="ECO:0000313" key="2">
    <source>
        <dbReference type="Proteomes" id="UP000326557"/>
    </source>
</evidence>
<dbReference type="EMBL" id="CABVHP010000001">
    <property type="protein sequence ID" value="VVN73152.1"/>
    <property type="molecule type" value="Genomic_DNA"/>
</dbReference>
<protein>
    <submittedName>
        <fullName evidence="1">Uncharacterized protein</fullName>
    </submittedName>
</protein>
<gene>
    <name evidence="1" type="ORF">PS704_00563</name>
</gene>
<sequence>MEKKPLYRKVNTRTWGVRSNDYSGEYRHQRHTKAEITSDALRSSMHGTRQHGRDYTPLFRFLLSRVGERWDDVFSEAVARLDRPEPIFWMVALRESEQKEFVRTDEASYFSGLFVDDQGLLAPVAPELTAENMPTFCRCCTHSFNGVAYGQRKD</sequence>
<evidence type="ECO:0000313" key="1">
    <source>
        <dbReference type="EMBL" id="VVN73152.1"/>
    </source>
</evidence>
<name>A0A5E7A2L2_PSEFL</name>
<dbReference type="AlphaFoldDB" id="A0A5E7A2L2"/>